<dbReference type="Gene3D" id="1.20.950.20">
    <property type="entry name" value="Transmembrane di-heme cytochromes, Chain C"/>
    <property type="match status" value="1"/>
</dbReference>
<evidence type="ECO:0000256" key="4">
    <source>
        <dbReference type="ARBA" id="ARBA00022989"/>
    </source>
</evidence>
<feature type="transmembrane region" description="Helical" evidence="6">
    <location>
        <begin position="178"/>
        <end position="201"/>
    </location>
</feature>
<protein>
    <submittedName>
        <fullName evidence="8">Cytochrome b</fullName>
    </submittedName>
</protein>
<evidence type="ECO:0000313" key="8">
    <source>
        <dbReference type="EMBL" id="PRY84041.1"/>
    </source>
</evidence>
<comment type="caution">
    <text evidence="8">The sequence shown here is derived from an EMBL/GenBank/DDBJ whole genome shotgun (WGS) entry which is preliminary data.</text>
</comment>
<evidence type="ECO:0000313" key="9">
    <source>
        <dbReference type="Proteomes" id="UP000238392"/>
    </source>
</evidence>
<gene>
    <name evidence="8" type="ORF">CLV74_12713</name>
</gene>
<evidence type="ECO:0000256" key="1">
    <source>
        <dbReference type="ARBA" id="ARBA00004651"/>
    </source>
</evidence>
<keyword evidence="4 6" id="KW-1133">Transmembrane helix</keyword>
<sequence>MSLATTKRGGAEIAPPDPWDPLVRITHWVIAGAVLWNGLISKPGGTVHVWIGWIALVVLALRILWGFVGPREARFASFLPDPRRAVAHVLSLLRGRVREHPSHNPAGAIMVYALWLSLALVIATGLQMTEWKNPVTITEEKAAVAAGDWSVLVNNATEGDAHSEDMSLSRLIKEVHELAANLMLVLAVVHVAGVAVESMALKRNLVRPMIRGRS</sequence>
<feature type="domain" description="Cytochrome b561 bacterial/Ni-hydrogenase" evidence="7">
    <location>
        <begin position="19"/>
        <end position="212"/>
    </location>
</feature>
<dbReference type="EMBL" id="PVTQ01000027">
    <property type="protein sequence ID" value="PRY84041.1"/>
    <property type="molecule type" value="Genomic_DNA"/>
</dbReference>
<dbReference type="AlphaFoldDB" id="A0A2T0WBG1"/>
<evidence type="ECO:0000256" key="2">
    <source>
        <dbReference type="ARBA" id="ARBA00022475"/>
    </source>
</evidence>
<keyword evidence="2" id="KW-1003">Cell membrane</keyword>
<organism evidence="8 9">
    <name type="scientific">Donghicola tyrosinivorans</name>
    <dbReference type="NCBI Taxonomy" id="1652492"/>
    <lineage>
        <taxon>Bacteria</taxon>
        <taxon>Pseudomonadati</taxon>
        <taxon>Pseudomonadota</taxon>
        <taxon>Alphaproteobacteria</taxon>
        <taxon>Rhodobacterales</taxon>
        <taxon>Roseobacteraceae</taxon>
        <taxon>Donghicola</taxon>
    </lineage>
</organism>
<dbReference type="RefSeq" id="WP_106268562.1">
    <property type="nucleotide sequence ID" value="NZ_PVTQ01000027.1"/>
</dbReference>
<evidence type="ECO:0000259" key="7">
    <source>
        <dbReference type="Pfam" id="PF01292"/>
    </source>
</evidence>
<feature type="transmembrane region" description="Helical" evidence="6">
    <location>
        <begin position="106"/>
        <end position="126"/>
    </location>
</feature>
<proteinExistence type="predicted"/>
<dbReference type="InterPro" id="IPR016174">
    <property type="entry name" value="Di-haem_cyt_TM"/>
</dbReference>
<dbReference type="Proteomes" id="UP000238392">
    <property type="component" value="Unassembled WGS sequence"/>
</dbReference>
<dbReference type="PANTHER" id="PTHR30485:SF2">
    <property type="entry name" value="BLL0597 PROTEIN"/>
    <property type="match status" value="1"/>
</dbReference>
<dbReference type="GO" id="GO:0009055">
    <property type="term" value="F:electron transfer activity"/>
    <property type="evidence" value="ECO:0007669"/>
    <property type="project" value="InterPro"/>
</dbReference>
<evidence type="ECO:0000256" key="3">
    <source>
        <dbReference type="ARBA" id="ARBA00022692"/>
    </source>
</evidence>
<accession>A0A2T0WBG1</accession>
<dbReference type="OrthoDB" id="196472at2"/>
<dbReference type="PANTHER" id="PTHR30485">
    <property type="entry name" value="NI/FE-HYDROGENASE 1 B-TYPE CYTOCHROME SUBUNIT"/>
    <property type="match status" value="1"/>
</dbReference>
<reference evidence="8 9" key="1">
    <citation type="submission" date="2018-03" db="EMBL/GenBank/DDBJ databases">
        <title>Genomic Encyclopedia of Archaeal and Bacterial Type Strains, Phase II (KMG-II): from individual species to whole genera.</title>
        <authorList>
            <person name="Goeker M."/>
        </authorList>
    </citation>
    <scope>NUCLEOTIDE SEQUENCE [LARGE SCALE GENOMIC DNA]</scope>
    <source>
        <strain evidence="8 9">DSM 100212</strain>
    </source>
</reference>
<dbReference type="GO" id="GO:0005886">
    <property type="term" value="C:plasma membrane"/>
    <property type="evidence" value="ECO:0007669"/>
    <property type="project" value="UniProtKB-SubCell"/>
</dbReference>
<dbReference type="InterPro" id="IPR011577">
    <property type="entry name" value="Cyt_b561_bac/Ni-Hgenase"/>
</dbReference>
<comment type="subcellular location">
    <subcellularLocation>
        <location evidence="1">Cell membrane</location>
        <topology evidence="1">Multi-pass membrane protein</topology>
    </subcellularLocation>
</comment>
<evidence type="ECO:0000256" key="6">
    <source>
        <dbReference type="SAM" id="Phobius"/>
    </source>
</evidence>
<evidence type="ECO:0000256" key="5">
    <source>
        <dbReference type="ARBA" id="ARBA00023136"/>
    </source>
</evidence>
<feature type="transmembrane region" description="Helical" evidence="6">
    <location>
        <begin position="47"/>
        <end position="68"/>
    </location>
</feature>
<dbReference type="SUPFAM" id="SSF81342">
    <property type="entry name" value="Transmembrane di-heme cytochromes"/>
    <property type="match status" value="1"/>
</dbReference>
<dbReference type="Pfam" id="PF01292">
    <property type="entry name" value="Ni_hydr_CYTB"/>
    <property type="match status" value="1"/>
</dbReference>
<dbReference type="InterPro" id="IPR051542">
    <property type="entry name" value="Hydrogenase_cytochrome"/>
</dbReference>
<keyword evidence="9" id="KW-1185">Reference proteome</keyword>
<keyword evidence="5 6" id="KW-0472">Membrane</keyword>
<name>A0A2T0WBG1_9RHOB</name>
<dbReference type="GO" id="GO:0022904">
    <property type="term" value="P:respiratory electron transport chain"/>
    <property type="evidence" value="ECO:0007669"/>
    <property type="project" value="InterPro"/>
</dbReference>
<keyword evidence="3 6" id="KW-0812">Transmembrane</keyword>
<dbReference type="GO" id="GO:0020037">
    <property type="term" value="F:heme binding"/>
    <property type="evidence" value="ECO:0007669"/>
    <property type="project" value="TreeGrafter"/>
</dbReference>